<keyword evidence="4" id="KW-1003">Cell membrane</keyword>
<evidence type="ECO:0000256" key="6">
    <source>
        <dbReference type="ARBA" id="ARBA00022989"/>
    </source>
</evidence>
<comment type="subcellular location">
    <subcellularLocation>
        <location evidence="1">Cell membrane</location>
        <topology evidence="1">Multi-pass membrane protein</topology>
    </subcellularLocation>
</comment>
<keyword evidence="7 9" id="KW-0472">Membrane</keyword>
<protein>
    <submittedName>
        <fullName evidence="10">Magnesium transporter CorA</fullName>
    </submittedName>
</protein>
<dbReference type="InterPro" id="IPR045863">
    <property type="entry name" value="CorA_TM1_TM2"/>
</dbReference>
<dbReference type="InterPro" id="IPR045861">
    <property type="entry name" value="CorA_cytoplasmic_dom"/>
</dbReference>
<dbReference type="Gene3D" id="3.30.460.20">
    <property type="entry name" value="CorA soluble domain-like"/>
    <property type="match status" value="1"/>
</dbReference>
<dbReference type="AlphaFoldDB" id="A0A917SYP3"/>
<dbReference type="SUPFAM" id="SSF144083">
    <property type="entry name" value="Magnesium transport protein CorA, transmembrane region"/>
    <property type="match status" value="1"/>
</dbReference>
<dbReference type="GO" id="GO:0005886">
    <property type="term" value="C:plasma membrane"/>
    <property type="evidence" value="ECO:0007669"/>
    <property type="project" value="UniProtKB-SubCell"/>
</dbReference>
<evidence type="ECO:0000313" key="11">
    <source>
        <dbReference type="Proteomes" id="UP000655208"/>
    </source>
</evidence>
<comment type="caution">
    <text evidence="10">The sequence shown here is derived from an EMBL/GenBank/DDBJ whole genome shotgun (WGS) entry which is preliminary data.</text>
</comment>
<proteinExistence type="inferred from homology"/>
<sequence>MTTDTSPRTDAGGGPAAGPPTMLWRRGGVVAPGIAPQDIGAELRSSGDCSAWLFVPRRDSETLRAAADYLGLDVLAVEDVLGDREGVKADWLGDTLVALTPMVAYSRDAVELSVEPVSLIAGRRILVVVADDGAQPVLRTALARAEAQVVDVGIPAALHAVLDRIVDGYSAALTAMQDDLDDMADMLFDDRPLARAEQLRSFGLRRSMGRLARITGPMRDVAASLANAAARPGTGDAAGDPAATLLGTRMAREFSDVADHANHADQATKSMREEIGSMYETNLALSDVHLNMVMKKLSAWAAIIAVPTLITGFMGMNVPYPGFSQRQGFLAAMVVIIVAVIGLYVVFKRKDWL</sequence>
<dbReference type="InterPro" id="IPR002523">
    <property type="entry name" value="MgTranspt_CorA/ZnTranspt_ZntB"/>
</dbReference>
<dbReference type="Gene3D" id="1.20.58.340">
    <property type="entry name" value="Magnesium transport protein CorA, transmembrane region"/>
    <property type="match status" value="2"/>
</dbReference>
<feature type="region of interest" description="Disordered" evidence="8">
    <location>
        <begin position="1"/>
        <end position="22"/>
    </location>
</feature>
<reference evidence="10" key="2">
    <citation type="submission" date="2020-09" db="EMBL/GenBank/DDBJ databases">
        <authorList>
            <person name="Sun Q."/>
            <person name="Zhou Y."/>
        </authorList>
    </citation>
    <scope>NUCLEOTIDE SEQUENCE</scope>
    <source>
        <strain evidence="10">CGMCC 4.7308</strain>
    </source>
</reference>
<evidence type="ECO:0000256" key="3">
    <source>
        <dbReference type="ARBA" id="ARBA00022448"/>
    </source>
</evidence>
<dbReference type="RefSeq" id="WP_188941728.1">
    <property type="nucleotide sequence ID" value="NZ_BMNA01000004.1"/>
</dbReference>
<dbReference type="GO" id="GO:0015095">
    <property type="term" value="F:magnesium ion transmembrane transporter activity"/>
    <property type="evidence" value="ECO:0007669"/>
    <property type="project" value="TreeGrafter"/>
</dbReference>
<evidence type="ECO:0000256" key="8">
    <source>
        <dbReference type="SAM" id="MobiDB-lite"/>
    </source>
</evidence>
<evidence type="ECO:0000256" key="9">
    <source>
        <dbReference type="SAM" id="Phobius"/>
    </source>
</evidence>
<organism evidence="10 11">
    <name type="scientific">Nakamurella endophytica</name>
    <dbReference type="NCBI Taxonomy" id="1748367"/>
    <lineage>
        <taxon>Bacteria</taxon>
        <taxon>Bacillati</taxon>
        <taxon>Actinomycetota</taxon>
        <taxon>Actinomycetes</taxon>
        <taxon>Nakamurellales</taxon>
        <taxon>Nakamurellaceae</taxon>
        <taxon>Nakamurella</taxon>
    </lineage>
</organism>
<reference evidence="10" key="1">
    <citation type="journal article" date="2014" name="Int. J. Syst. Evol. Microbiol.">
        <title>Complete genome sequence of Corynebacterium casei LMG S-19264T (=DSM 44701T), isolated from a smear-ripened cheese.</title>
        <authorList>
            <consortium name="US DOE Joint Genome Institute (JGI-PGF)"/>
            <person name="Walter F."/>
            <person name="Albersmeier A."/>
            <person name="Kalinowski J."/>
            <person name="Ruckert C."/>
        </authorList>
    </citation>
    <scope>NUCLEOTIDE SEQUENCE</scope>
    <source>
        <strain evidence="10">CGMCC 4.7308</strain>
    </source>
</reference>
<dbReference type="Pfam" id="PF01544">
    <property type="entry name" value="CorA"/>
    <property type="match status" value="1"/>
</dbReference>
<evidence type="ECO:0000256" key="1">
    <source>
        <dbReference type="ARBA" id="ARBA00004651"/>
    </source>
</evidence>
<evidence type="ECO:0000256" key="2">
    <source>
        <dbReference type="ARBA" id="ARBA00009765"/>
    </source>
</evidence>
<dbReference type="SUPFAM" id="SSF143865">
    <property type="entry name" value="CorA soluble domain-like"/>
    <property type="match status" value="1"/>
</dbReference>
<dbReference type="PANTHER" id="PTHR46494">
    <property type="entry name" value="CORA FAMILY METAL ION TRANSPORTER (EUROFUNG)"/>
    <property type="match status" value="1"/>
</dbReference>
<feature type="transmembrane region" description="Helical" evidence="9">
    <location>
        <begin position="297"/>
        <end position="316"/>
    </location>
</feature>
<keyword evidence="3" id="KW-0813">Transport</keyword>
<dbReference type="EMBL" id="BMNA01000004">
    <property type="protein sequence ID" value="GGM02852.1"/>
    <property type="molecule type" value="Genomic_DNA"/>
</dbReference>
<keyword evidence="11" id="KW-1185">Reference proteome</keyword>
<dbReference type="PANTHER" id="PTHR46494:SF1">
    <property type="entry name" value="CORA FAMILY METAL ION TRANSPORTER (EUROFUNG)"/>
    <property type="match status" value="1"/>
</dbReference>
<keyword evidence="5 9" id="KW-0812">Transmembrane</keyword>
<gene>
    <name evidence="10" type="ORF">GCM10011594_23700</name>
</gene>
<accession>A0A917SYP3</accession>
<evidence type="ECO:0000256" key="4">
    <source>
        <dbReference type="ARBA" id="ARBA00022475"/>
    </source>
</evidence>
<dbReference type="GO" id="GO:0050897">
    <property type="term" value="F:cobalt ion binding"/>
    <property type="evidence" value="ECO:0007669"/>
    <property type="project" value="TreeGrafter"/>
</dbReference>
<evidence type="ECO:0000256" key="7">
    <source>
        <dbReference type="ARBA" id="ARBA00023136"/>
    </source>
</evidence>
<evidence type="ECO:0000313" key="10">
    <source>
        <dbReference type="EMBL" id="GGM02852.1"/>
    </source>
</evidence>
<dbReference type="GO" id="GO:0000287">
    <property type="term" value="F:magnesium ion binding"/>
    <property type="evidence" value="ECO:0007669"/>
    <property type="project" value="TreeGrafter"/>
</dbReference>
<dbReference type="GO" id="GO:0015087">
    <property type="term" value="F:cobalt ion transmembrane transporter activity"/>
    <property type="evidence" value="ECO:0007669"/>
    <property type="project" value="TreeGrafter"/>
</dbReference>
<keyword evidence="6 9" id="KW-1133">Transmembrane helix</keyword>
<feature type="transmembrane region" description="Helical" evidence="9">
    <location>
        <begin position="328"/>
        <end position="347"/>
    </location>
</feature>
<evidence type="ECO:0000256" key="5">
    <source>
        <dbReference type="ARBA" id="ARBA00022692"/>
    </source>
</evidence>
<dbReference type="Proteomes" id="UP000655208">
    <property type="component" value="Unassembled WGS sequence"/>
</dbReference>
<comment type="similarity">
    <text evidence="2">Belongs to the CorA metal ion transporter (MIT) (TC 1.A.35) family.</text>
</comment>
<name>A0A917SYP3_9ACTN</name>